<dbReference type="EMBL" id="BARV01016630">
    <property type="protein sequence ID" value="GAI29227.1"/>
    <property type="molecule type" value="Genomic_DNA"/>
</dbReference>
<name>X1MC49_9ZZZZ</name>
<comment type="caution">
    <text evidence="1">The sequence shown here is derived from an EMBL/GenBank/DDBJ whole genome shotgun (WGS) entry which is preliminary data.</text>
</comment>
<gene>
    <name evidence="1" type="ORF">S06H3_28491</name>
</gene>
<dbReference type="AlphaFoldDB" id="X1MC49"/>
<proteinExistence type="predicted"/>
<protein>
    <submittedName>
        <fullName evidence="1">Uncharacterized protein</fullName>
    </submittedName>
</protein>
<organism evidence="1">
    <name type="scientific">marine sediment metagenome</name>
    <dbReference type="NCBI Taxonomy" id="412755"/>
    <lineage>
        <taxon>unclassified sequences</taxon>
        <taxon>metagenomes</taxon>
        <taxon>ecological metagenomes</taxon>
    </lineage>
</organism>
<reference evidence="1" key="1">
    <citation type="journal article" date="2014" name="Front. Microbiol.">
        <title>High frequency of phylogenetically diverse reductive dehalogenase-homologous genes in deep subseafloor sedimentary metagenomes.</title>
        <authorList>
            <person name="Kawai M."/>
            <person name="Futagami T."/>
            <person name="Toyoda A."/>
            <person name="Takaki Y."/>
            <person name="Nishi S."/>
            <person name="Hori S."/>
            <person name="Arai W."/>
            <person name="Tsubouchi T."/>
            <person name="Morono Y."/>
            <person name="Uchiyama I."/>
            <person name="Ito T."/>
            <person name="Fujiyama A."/>
            <person name="Inagaki F."/>
            <person name="Takami H."/>
        </authorList>
    </citation>
    <scope>NUCLEOTIDE SEQUENCE</scope>
    <source>
        <strain evidence="1">Expedition CK06-06</strain>
    </source>
</reference>
<feature type="non-terminal residue" evidence="1">
    <location>
        <position position="1"/>
    </location>
</feature>
<accession>X1MC49</accession>
<evidence type="ECO:0000313" key="1">
    <source>
        <dbReference type="EMBL" id="GAI29227.1"/>
    </source>
</evidence>
<sequence>WALSAKFDHGRHLLGKYCWMGVSTGVNSIKTATFETREQAREAQKTCCYKKTRVEHVQVTVRIVE</sequence>